<evidence type="ECO:0000313" key="2">
    <source>
        <dbReference type="Proteomes" id="UP001233999"/>
    </source>
</evidence>
<gene>
    <name evidence="1" type="ORF">L9F63_025078</name>
</gene>
<reference evidence="1" key="2">
    <citation type="submission" date="2023-05" db="EMBL/GenBank/DDBJ databases">
        <authorList>
            <person name="Fouks B."/>
        </authorList>
    </citation>
    <scope>NUCLEOTIDE SEQUENCE</scope>
    <source>
        <strain evidence="1">Stay&amp;Tobe</strain>
        <tissue evidence="1">Testes</tissue>
    </source>
</reference>
<feature type="non-terminal residue" evidence="1">
    <location>
        <position position="51"/>
    </location>
</feature>
<dbReference type="AlphaFoldDB" id="A0AAD7ZCA3"/>
<organism evidence="1 2">
    <name type="scientific">Diploptera punctata</name>
    <name type="common">Pacific beetle cockroach</name>
    <dbReference type="NCBI Taxonomy" id="6984"/>
    <lineage>
        <taxon>Eukaryota</taxon>
        <taxon>Metazoa</taxon>
        <taxon>Ecdysozoa</taxon>
        <taxon>Arthropoda</taxon>
        <taxon>Hexapoda</taxon>
        <taxon>Insecta</taxon>
        <taxon>Pterygota</taxon>
        <taxon>Neoptera</taxon>
        <taxon>Polyneoptera</taxon>
        <taxon>Dictyoptera</taxon>
        <taxon>Blattodea</taxon>
        <taxon>Blaberoidea</taxon>
        <taxon>Blaberidae</taxon>
        <taxon>Diplopterinae</taxon>
        <taxon>Diploptera</taxon>
    </lineage>
</organism>
<reference evidence="1" key="1">
    <citation type="journal article" date="2023" name="IScience">
        <title>Live-bearing cockroach genome reveals convergent evolutionary mechanisms linked to viviparity in insects and beyond.</title>
        <authorList>
            <person name="Fouks B."/>
            <person name="Harrison M.C."/>
            <person name="Mikhailova A.A."/>
            <person name="Marchal E."/>
            <person name="English S."/>
            <person name="Carruthers M."/>
            <person name="Jennings E.C."/>
            <person name="Chiamaka E.L."/>
            <person name="Frigard R.A."/>
            <person name="Pippel M."/>
            <person name="Attardo G.M."/>
            <person name="Benoit J.B."/>
            <person name="Bornberg-Bauer E."/>
            <person name="Tobe S.S."/>
        </authorList>
    </citation>
    <scope>NUCLEOTIDE SEQUENCE</scope>
    <source>
        <strain evidence="1">Stay&amp;Tobe</strain>
    </source>
</reference>
<proteinExistence type="predicted"/>
<comment type="caution">
    <text evidence="1">The sequence shown here is derived from an EMBL/GenBank/DDBJ whole genome shotgun (WGS) entry which is preliminary data.</text>
</comment>
<dbReference type="EMBL" id="JASPKZ010009049">
    <property type="protein sequence ID" value="KAJ9578060.1"/>
    <property type="molecule type" value="Genomic_DNA"/>
</dbReference>
<keyword evidence="2" id="KW-1185">Reference proteome</keyword>
<accession>A0AAD7ZCA3</accession>
<sequence length="51" mass="5931">SSFKVLTIQPQNTSDFRLSSFIRVSLWFTACLTVFTRDYGKRKSVGLRDWA</sequence>
<name>A0AAD7ZCA3_DIPPU</name>
<feature type="non-terminal residue" evidence="1">
    <location>
        <position position="1"/>
    </location>
</feature>
<protein>
    <submittedName>
        <fullName evidence="1">Uncharacterized protein</fullName>
    </submittedName>
</protein>
<dbReference type="Proteomes" id="UP001233999">
    <property type="component" value="Unassembled WGS sequence"/>
</dbReference>
<evidence type="ECO:0000313" key="1">
    <source>
        <dbReference type="EMBL" id="KAJ9578060.1"/>
    </source>
</evidence>